<protein>
    <submittedName>
        <fullName evidence="1">Uncharacterized protein</fullName>
    </submittedName>
</protein>
<name>A0A9N9T4B0_DIABA</name>
<dbReference type="AlphaFoldDB" id="A0A9N9T4B0"/>
<dbReference type="PANTHER" id="PTHR45749:SF21">
    <property type="entry name" value="DUF4371 DOMAIN-CONTAINING PROTEIN"/>
    <property type="match status" value="1"/>
</dbReference>
<gene>
    <name evidence="1" type="ORF">DIABBA_LOCUS9740</name>
</gene>
<organism evidence="1 2">
    <name type="scientific">Diabrotica balteata</name>
    <name type="common">Banded cucumber beetle</name>
    <dbReference type="NCBI Taxonomy" id="107213"/>
    <lineage>
        <taxon>Eukaryota</taxon>
        <taxon>Metazoa</taxon>
        <taxon>Ecdysozoa</taxon>
        <taxon>Arthropoda</taxon>
        <taxon>Hexapoda</taxon>
        <taxon>Insecta</taxon>
        <taxon>Pterygota</taxon>
        <taxon>Neoptera</taxon>
        <taxon>Endopterygota</taxon>
        <taxon>Coleoptera</taxon>
        <taxon>Polyphaga</taxon>
        <taxon>Cucujiformia</taxon>
        <taxon>Chrysomeloidea</taxon>
        <taxon>Chrysomelidae</taxon>
        <taxon>Galerucinae</taxon>
        <taxon>Diabroticina</taxon>
        <taxon>Diabroticites</taxon>
        <taxon>Diabrotica</taxon>
    </lineage>
</organism>
<evidence type="ECO:0000313" key="2">
    <source>
        <dbReference type="Proteomes" id="UP001153709"/>
    </source>
</evidence>
<dbReference type="PANTHER" id="PTHR45749">
    <property type="match status" value="1"/>
</dbReference>
<reference evidence="1" key="1">
    <citation type="submission" date="2022-01" db="EMBL/GenBank/DDBJ databases">
        <authorList>
            <person name="King R."/>
        </authorList>
    </citation>
    <scope>NUCLEOTIDE SEQUENCE</scope>
</reference>
<evidence type="ECO:0000313" key="1">
    <source>
        <dbReference type="EMBL" id="CAG9836670.1"/>
    </source>
</evidence>
<dbReference type="OrthoDB" id="6771791at2759"/>
<dbReference type="EMBL" id="OU898281">
    <property type="protein sequence ID" value="CAG9836670.1"/>
    <property type="molecule type" value="Genomic_DNA"/>
</dbReference>
<proteinExistence type="predicted"/>
<sequence>MFDETTDMSHTSQMALTLRYVNKGKVREDFVKFIDVRASLVEESNTEAVDEEPEIYEEINKNIDPMVEEIVLSGETLGRLVLKTMNELSLDIKKCV</sequence>
<dbReference type="Proteomes" id="UP001153709">
    <property type="component" value="Chromosome 6"/>
</dbReference>
<accession>A0A9N9T4B0</accession>
<keyword evidence="2" id="KW-1185">Reference proteome</keyword>